<sequence>MPPTPLSEPALPRFSPPGWSGRIGVARSDITAPVGIRMRNWGYGDADISIGVHEASSLTVLALESIEAGDSDRAGVSLVITADLGWWRTMEDESQVRGAVLDAAGLTADRVLLHLTHTHAGPSICREDADLPGGEIVPEYLDALSAAAADAAVRAIADLAPADLVWSTGEHTLAAVRDVVHDGQALLGFDPDQAPDQTLVVGRATRADGTLCATIVNYACHPTTLGYANSHLSPDFVGPMRGVVETSTAAPCLFLQGASGELGPRQQYSGDLALADRHGQSLGHAVLGVLLTMPEPGSALVLDDVIQSGAPLAIWDPVPATWDTRTQRLQRDVPVEVKTLPSIEELERDWAGIDERSRAERLRRATRLRRTYTDMAQPRHPVWVWRFGDAVFVAHPGEAYSALQSTLRARFPDVLIVVMNLTNGPGWVYLPPREAYREDRYQAWQTILEAGSLERVIDAAAEAIADLGFTPAAGRAR</sequence>
<organism evidence="1 2">
    <name type="scientific">Microbacterium rhizomatis</name>
    <dbReference type="NCBI Taxonomy" id="1631477"/>
    <lineage>
        <taxon>Bacteria</taxon>
        <taxon>Bacillati</taxon>
        <taxon>Actinomycetota</taxon>
        <taxon>Actinomycetes</taxon>
        <taxon>Micrococcales</taxon>
        <taxon>Microbacteriaceae</taxon>
        <taxon>Microbacterium</taxon>
    </lineage>
</organism>
<protein>
    <recommendedName>
        <fullName evidence="3">Neutral/alkaline non-lysosomal ceramidase N-terminal domain-containing protein</fullName>
    </recommendedName>
</protein>
<dbReference type="AlphaFoldDB" id="A0A5J5J452"/>
<gene>
    <name evidence="1" type="ORF">F6B43_11920</name>
</gene>
<name>A0A5J5J452_9MICO</name>
<keyword evidence="2" id="KW-1185">Reference proteome</keyword>
<dbReference type="Proteomes" id="UP000325827">
    <property type="component" value="Unassembled WGS sequence"/>
</dbReference>
<comment type="caution">
    <text evidence="1">The sequence shown here is derived from an EMBL/GenBank/DDBJ whole genome shotgun (WGS) entry which is preliminary data.</text>
</comment>
<dbReference type="EMBL" id="VYSA01000002">
    <property type="protein sequence ID" value="KAA9108113.1"/>
    <property type="molecule type" value="Genomic_DNA"/>
</dbReference>
<evidence type="ECO:0000313" key="1">
    <source>
        <dbReference type="EMBL" id="KAA9108113.1"/>
    </source>
</evidence>
<dbReference type="OrthoDB" id="622550at2"/>
<accession>A0A5J5J452</accession>
<proteinExistence type="predicted"/>
<evidence type="ECO:0000313" key="2">
    <source>
        <dbReference type="Proteomes" id="UP000325827"/>
    </source>
</evidence>
<reference evidence="2" key="1">
    <citation type="submission" date="2019-09" db="EMBL/GenBank/DDBJ databases">
        <title>Mumia zhuanghuii sp. nov. isolated from the intestinal contents of plateau pika (Ochotona curzoniae) in the Qinghai-Tibet plateau of China.</title>
        <authorList>
            <person name="Tian Z."/>
        </authorList>
    </citation>
    <scope>NUCLEOTIDE SEQUENCE [LARGE SCALE GENOMIC DNA]</scope>
    <source>
        <strain evidence="2">JCM 30598</strain>
    </source>
</reference>
<dbReference type="RefSeq" id="WP_150449145.1">
    <property type="nucleotide sequence ID" value="NZ_VYSA01000002.1"/>
</dbReference>
<evidence type="ECO:0008006" key="3">
    <source>
        <dbReference type="Google" id="ProtNLM"/>
    </source>
</evidence>